<organism evidence="2 3">
    <name type="scientific">Thalassiosira oceanica</name>
    <name type="common">Marine diatom</name>
    <dbReference type="NCBI Taxonomy" id="159749"/>
    <lineage>
        <taxon>Eukaryota</taxon>
        <taxon>Sar</taxon>
        <taxon>Stramenopiles</taxon>
        <taxon>Ochrophyta</taxon>
        <taxon>Bacillariophyta</taxon>
        <taxon>Coscinodiscophyceae</taxon>
        <taxon>Thalassiosirophycidae</taxon>
        <taxon>Thalassiosirales</taxon>
        <taxon>Thalassiosiraceae</taxon>
        <taxon>Thalassiosira</taxon>
    </lineage>
</organism>
<protein>
    <submittedName>
        <fullName evidence="2">Uncharacterized protein</fullName>
    </submittedName>
</protein>
<gene>
    <name evidence="2" type="ORF">THAOC_25447</name>
</gene>
<evidence type="ECO:0000313" key="2">
    <source>
        <dbReference type="EMBL" id="EJK54886.1"/>
    </source>
</evidence>
<evidence type="ECO:0000313" key="3">
    <source>
        <dbReference type="Proteomes" id="UP000266841"/>
    </source>
</evidence>
<comment type="caution">
    <text evidence="2">The sequence shown here is derived from an EMBL/GenBank/DDBJ whole genome shotgun (WGS) entry which is preliminary data.</text>
</comment>
<dbReference type="Proteomes" id="UP000266841">
    <property type="component" value="Unassembled WGS sequence"/>
</dbReference>
<feature type="region of interest" description="Disordered" evidence="1">
    <location>
        <begin position="37"/>
        <end position="61"/>
    </location>
</feature>
<sequence>MTGRSALPVPCIYMIVRCNDCEIVGLTEKVPVCEPKRTEATERPLQQPRQQQPEVHHGTQKQHSIHLVDVVGVKMNQNASAAETKKKGVLQPRQNVNAVKDIPAPIRHDDNQEYVQYFGVNARLEAMPDWDRSPPEDLDKMHEMERDWWLQYEFENGELEEDWSLLEREHVEEEEKEQYIPDEEEEAFDELVNYCSNQDELTIASEKTA</sequence>
<evidence type="ECO:0000256" key="1">
    <source>
        <dbReference type="SAM" id="MobiDB-lite"/>
    </source>
</evidence>
<feature type="compositionally biased region" description="Low complexity" evidence="1">
    <location>
        <begin position="43"/>
        <end position="53"/>
    </location>
</feature>
<name>K0S1D8_THAOC</name>
<dbReference type="EMBL" id="AGNL01035121">
    <property type="protein sequence ID" value="EJK54886.1"/>
    <property type="molecule type" value="Genomic_DNA"/>
</dbReference>
<proteinExistence type="predicted"/>
<accession>K0S1D8</accession>
<keyword evidence="3" id="KW-1185">Reference proteome</keyword>
<dbReference type="AlphaFoldDB" id="K0S1D8"/>
<reference evidence="2 3" key="1">
    <citation type="journal article" date="2012" name="Genome Biol.">
        <title>Genome and low-iron response of an oceanic diatom adapted to chronic iron limitation.</title>
        <authorList>
            <person name="Lommer M."/>
            <person name="Specht M."/>
            <person name="Roy A.S."/>
            <person name="Kraemer L."/>
            <person name="Andreson R."/>
            <person name="Gutowska M.A."/>
            <person name="Wolf J."/>
            <person name="Bergner S.V."/>
            <person name="Schilhabel M.B."/>
            <person name="Klostermeier U.C."/>
            <person name="Beiko R.G."/>
            <person name="Rosenstiel P."/>
            <person name="Hippler M."/>
            <person name="Laroche J."/>
        </authorList>
    </citation>
    <scope>NUCLEOTIDE SEQUENCE [LARGE SCALE GENOMIC DNA]</scope>
    <source>
        <strain evidence="2 3">CCMP1005</strain>
    </source>
</reference>